<dbReference type="EMBL" id="JACCEW010000008">
    <property type="protein sequence ID" value="NYT38921.1"/>
    <property type="molecule type" value="Genomic_DNA"/>
</dbReference>
<gene>
    <name evidence="2" type="ORF">H0A68_18755</name>
</gene>
<evidence type="ECO:0000313" key="2">
    <source>
        <dbReference type="EMBL" id="NYT38921.1"/>
    </source>
</evidence>
<dbReference type="OrthoDB" id="8759646at2"/>
<evidence type="ECO:0000259" key="1">
    <source>
        <dbReference type="Pfam" id="PF13986"/>
    </source>
</evidence>
<sequence>MNEDIFLSPEEVKNLTRRSRSDAQIRALRFMGIEHRVRADNTVAVLREHVRQVFGVLHGSARRPKEVEPDWSAI</sequence>
<evidence type="ECO:0000313" key="3">
    <source>
        <dbReference type="Proteomes" id="UP000580517"/>
    </source>
</evidence>
<comment type="caution">
    <text evidence="2">The sequence shown here is derived from an EMBL/GenBank/DDBJ whole genome shotgun (WGS) entry which is preliminary data.</text>
</comment>
<dbReference type="Pfam" id="PF13986">
    <property type="entry name" value="DUF4224"/>
    <property type="match status" value="1"/>
</dbReference>
<feature type="domain" description="DUF4224" evidence="1">
    <location>
        <begin position="6"/>
        <end position="50"/>
    </location>
</feature>
<accession>A0A853FKM0</accession>
<dbReference type="RefSeq" id="WP_129971402.1">
    <property type="nucleotide sequence ID" value="NZ_JACCEW010000008.1"/>
</dbReference>
<protein>
    <submittedName>
        <fullName evidence="2">DUF4224 domain-containing protein</fullName>
    </submittedName>
</protein>
<name>A0A853FKM0_9BURK</name>
<proteinExistence type="predicted"/>
<organism evidence="2 3">
    <name type="scientific">Allopusillimonas soli</name>
    <dbReference type="NCBI Taxonomy" id="659016"/>
    <lineage>
        <taxon>Bacteria</taxon>
        <taxon>Pseudomonadati</taxon>
        <taxon>Pseudomonadota</taxon>
        <taxon>Betaproteobacteria</taxon>
        <taxon>Burkholderiales</taxon>
        <taxon>Alcaligenaceae</taxon>
        <taxon>Allopusillimonas</taxon>
    </lineage>
</organism>
<dbReference type="AlphaFoldDB" id="A0A853FKM0"/>
<keyword evidence="3" id="KW-1185">Reference proteome</keyword>
<dbReference type="InterPro" id="IPR025319">
    <property type="entry name" value="DUF4224"/>
</dbReference>
<dbReference type="Proteomes" id="UP000580517">
    <property type="component" value="Unassembled WGS sequence"/>
</dbReference>
<reference evidence="2 3" key="1">
    <citation type="submission" date="2020-07" db="EMBL/GenBank/DDBJ databases">
        <title>Taxonomic revisions and descriptions of new bacterial species based on genomic comparisons in the high-G+C-content subgroup of the family Alcaligenaceae.</title>
        <authorList>
            <person name="Szabo A."/>
            <person name="Felfoldi T."/>
        </authorList>
    </citation>
    <scope>NUCLEOTIDE SEQUENCE [LARGE SCALE GENOMIC DNA]</scope>
    <source>
        <strain evidence="2 3">DSM 25264</strain>
    </source>
</reference>